<proteinExistence type="predicted"/>
<protein>
    <submittedName>
        <fullName evidence="1">Uncharacterized protein</fullName>
    </submittedName>
</protein>
<name>A0A5B7X2A7_9FLAO</name>
<keyword evidence="2" id="KW-1185">Reference proteome</keyword>
<gene>
    <name evidence="1" type="ORF">FHG64_08395</name>
</gene>
<evidence type="ECO:0000313" key="2">
    <source>
        <dbReference type="Proteomes" id="UP000309016"/>
    </source>
</evidence>
<evidence type="ECO:0000313" key="1">
    <source>
        <dbReference type="EMBL" id="QCY69410.1"/>
    </source>
</evidence>
<dbReference type="KEGG" id="afla:FHG64_08395"/>
<dbReference type="RefSeq" id="WP_139065978.1">
    <property type="nucleotide sequence ID" value="NZ_CP040812.1"/>
</dbReference>
<dbReference type="EMBL" id="CP040812">
    <property type="protein sequence ID" value="QCY69410.1"/>
    <property type="molecule type" value="Genomic_DNA"/>
</dbReference>
<sequence length="104" mass="12538">MKTSANNIKFEYLHRDEGNYKIFGELIFRNEQNHTIEEVTRKLQSNLIDQEYFYPLSAKVPLFPEHKSIVQDFTDWYEFRQFSFTKEAPSAKRSIEEFLNEFST</sequence>
<accession>A0A5B7X2A7</accession>
<reference evidence="1 2" key="1">
    <citation type="submission" date="2019-06" db="EMBL/GenBank/DDBJ databases">
        <title>Complete genome sequence of Antarcticibacterium flavum KCTC 52984T from an Antarctic marine sediment.</title>
        <authorList>
            <person name="Lee Y.M."/>
            <person name="Shin S.C."/>
        </authorList>
    </citation>
    <scope>NUCLEOTIDE SEQUENCE [LARGE SCALE GENOMIC DNA]</scope>
    <source>
        <strain evidence="1 2">KCTC 52984</strain>
    </source>
</reference>
<dbReference type="Proteomes" id="UP000309016">
    <property type="component" value="Chromosome"/>
</dbReference>
<organism evidence="1 2">
    <name type="scientific">Antarcticibacterium flavum</name>
    <dbReference type="NCBI Taxonomy" id="2058175"/>
    <lineage>
        <taxon>Bacteria</taxon>
        <taxon>Pseudomonadati</taxon>
        <taxon>Bacteroidota</taxon>
        <taxon>Flavobacteriia</taxon>
        <taxon>Flavobacteriales</taxon>
        <taxon>Flavobacteriaceae</taxon>
        <taxon>Antarcticibacterium</taxon>
    </lineage>
</organism>
<dbReference type="OrthoDB" id="799013at2"/>
<dbReference type="AlphaFoldDB" id="A0A5B7X2A7"/>